<reference evidence="2" key="1">
    <citation type="submission" date="2018-05" db="EMBL/GenBank/DDBJ databases">
        <title>Genome Comparison of Lactic Acid Bacteria Isolated from non-Wheat Sourdough.</title>
        <authorList>
            <person name="Rice T."/>
            <person name="Axel C."/>
            <person name="Lynch K.M."/>
            <person name="Benz C."/>
            <person name="Arendt E.K."/>
            <person name="Coffey A."/>
        </authorList>
    </citation>
    <scope>NUCLEOTIDE SEQUENCE</scope>
    <source>
        <strain evidence="2">TR055</strain>
    </source>
</reference>
<name>A0AAJ5FJJ6_LEVBR</name>
<accession>A0AAJ5FJJ6</accession>
<gene>
    <name evidence="2" type="ORF">DIS17_08925</name>
</gene>
<feature type="domain" description="AB hydrolase-1" evidence="1">
    <location>
        <begin position="43"/>
        <end position="283"/>
    </location>
</feature>
<evidence type="ECO:0000313" key="3">
    <source>
        <dbReference type="Proteomes" id="UP000785759"/>
    </source>
</evidence>
<dbReference type="InterPro" id="IPR029058">
    <property type="entry name" value="AB_hydrolase_fold"/>
</dbReference>
<keyword evidence="2" id="KW-0378">Hydrolase</keyword>
<dbReference type="AlphaFoldDB" id="A0AAJ5FJJ6"/>
<proteinExistence type="predicted"/>
<dbReference type="PANTHER" id="PTHR43798:SF6">
    <property type="entry name" value="HYDROLASE, PUTATIVE (AFU_ORTHOLOGUE AFUA_4G13070)-RELATED"/>
    <property type="match status" value="1"/>
</dbReference>
<dbReference type="Pfam" id="PF12697">
    <property type="entry name" value="Abhydrolase_6"/>
    <property type="match status" value="1"/>
</dbReference>
<dbReference type="SUPFAM" id="SSF53474">
    <property type="entry name" value="alpha/beta-Hydrolases"/>
    <property type="match status" value="1"/>
</dbReference>
<dbReference type="InterPro" id="IPR050266">
    <property type="entry name" value="AB_hydrolase_sf"/>
</dbReference>
<dbReference type="Proteomes" id="UP000785759">
    <property type="component" value="Unassembled WGS sequence"/>
</dbReference>
<protein>
    <submittedName>
        <fullName evidence="2">Alpha/beta hydrolase</fullName>
    </submittedName>
</protein>
<sequence length="294" mass="33022">MHNNSFKTKAYSMFRHAILNTTYFQEVSPMPLHTQTIGTGFPVVFLHGLGLDMASMQAWYEPLFSHDQIQRIYLDLPGMGASPAVPIDQANSDTILHLIYQTIHQRVGQQDYAVVGHSYGGYLALALAYRDPAVKHAFTTCPAITAVTGERSLAAHYTIQEAAITPATNTQQLADYQRTNVILNPQTWQAYQAQILPGLNRCDRSFIHLLQRQNSRFYRLSFEDHLRTARLSQPITLLLGRADNQVGFQEQLTFGQRQPQGTVSVLARAGHNLPIDQPALLAAYFQQFITSLLH</sequence>
<evidence type="ECO:0000259" key="1">
    <source>
        <dbReference type="Pfam" id="PF12697"/>
    </source>
</evidence>
<dbReference type="EMBL" id="QFDK01000009">
    <property type="protein sequence ID" value="TOZ03383.1"/>
    <property type="molecule type" value="Genomic_DNA"/>
</dbReference>
<comment type="caution">
    <text evidence="2">The sequence shown here is derived from an EMBL/GenBank/DDBJ whole genome shotgun (WGS) entry which is preliminary data.</text>
</comment>
<evidence type="ECO:0000313" key="2">
    <source>
        <dbReference type="EMBL" id="TOZ03383.1"/>
    </source>
</evidence>
<dbReference type="GO" id="GO:0016787">
    <property type="term" value="F:hydrolase activity"/>
    <property type="evidence" value="ECO:0007669"/>
    <property type="project" value="UniProtKB-KW"/>
</dbReference>
<dbReference type="Gene3D" id="3.40.50.1820">
    <property type="entry name" value="alpha/beta hydrolase"/>
    <property type="match status" value="1"/>
</dbReference>
<dbReference type="PANTHER" id="PTHR43798">
    <property type="entry name" value="MONOACYLGLYCEROL LIPASE"/>
    <property type="match status" value="1"/>
</dbReference>
<organism evidence="2 3">
    <name type="scientific">Levilactobacillus brevis</name>
    <name type="common">Lactobacillus brevis</name>
    <dbReference type="NCBI Taxonomy" id="1580"/>
    <lineage>
        <taxon>Bacteria</taxon>
        <taxon>Bacillati</taxon>
        <taxon>Bacillota</taxon>
        <taxon>Bacilli</taxon>
        <taxon>Lactobacillales</taxon>
        <taxon>Lactobacillaceae</taxon>
        <taxon>Levilactobacillus</taxon>
    </lineage>
</organism>
<dbReference type="InterPro" id="IPR000073">
    <property type="entry name" value="AB_hydrolase_1"/>
</dbReference>